<protein>
    <submittedName>
        <fullName evidence="1">Uncharacterized protein</fullName>
    </submittedName>
</protein>
<comment type="caution">
    <text evidence="1">The sequence shown here is derived from an EMBL/GenBank/DDBJ whole genome shotgun (WGS) entry which is preliminary data.</text>
</comment>
<dbReference type="Proteomes" id="UP000813444">
    <property type="component" value="Unassembled WGS sequence"/>
</dbReference>
<evidence type="ECO:0000313" key="2">
    <source>
        <dbReference type="Proteomes" id="UP000813444"/>
    </source>
</evidence>
<accession>A0A8K0SGB7</accession>
<dbReference type="AlphaFoldDB" id="A0A8K0SGB7"/>
<reference evidence="1" key="1">
    <citation type="journal article" date="2021" name="Nat. Commun.">
        <title>Genetic determinants of endophytism in the Arabidopsis root mycobiome.</title>
        <authorList>
            <person name="Mesny F."/>
            <person name="Miyauchi S."/>
            <person name="Thiergart T."/>
            <person name="Pickel B."/>
            <person name="Atanasova L."/>
            <person name="Karlsson M."/>
            <person name="Huettel B."/>
            <person name="Barry K.W."/>
            <person name="Haridas S."/>
            <person name="Chen C."/>
            <person name="Bauer D."/>
            <person name="Andreopoulos W."/>
            <person name="Pangilinan J."/>
            <person name="LaButti K."/>
            <person name="Riley R."/>
            <person name="Lipzen A."/>
            <person name="Clum A."/>
            <person name="Drula E."/>
            <person name="Henrissat B."/>
            <person name="Kohler A."/>
            <person name="Grigoriev I.V."/>
            <person name="Martin F.M."/>
            <person name="Hacquard S."/>
        </authorList>
    </citation>
    <scope>NUCLEOTIDE SEQUENCE</scope>
    <source>
        <strain evidence="1">MPI-CAGE-CH-0235</strain>
    </source>
</reference>
<name>A0A8K0SGB7_9HYPO</name>
<evidence type="ECO:0000313" key="1">
    <source>
        <dbReference type="EMBL" id="KAH7303630.1"/>
    </source>
</evidence>
<sequence length="466" mass="54035">MKHSVHNVPWDLLVSSFEWRFSNPCKQNAEDFHWSREPTRGEQLTSFAKAFAEAVEDGAACERMNFPENYDKPDPDEIVLSDEVCQRIMPTVHQWRSSPSCYHDYDPKSTVICPHKHTEGSEVSCKCALPQRERKAAAFYREKQDNDCFEFHHYNRWPFFNLEVFKILLLHGEMDALLKIHSDPVLLLLKTYPEIYLNPLRHELELWWGAEACQCEGPDLGWEHISGHALKAYLLLNMIQHLPAMGESVDGAQGRYLNARSYQATIRTITQSGGNSEVATYPHRRFFGIANEQFEKNWELRTKRTKNTNHLQHENPALGKTSYQRFLTSQNRVGYVPLASDIDEVRWALQAKSLPREVIDQIMDTAQYGASTRRLRIEHDPLHPENRIELEKYLSYCWKLMVWSQLVADEIGMDLHWEKLVSKALIDIFSCDCDHWRTELSLDPERLHGHVARLSATRASSPSTSA</sequence>
<dbReference type="OrthoDB" id="3204049at2759"/>
<dbReference type="EMBL" id="JAGPNK010000030">
    <property type="protein sequence ID" value="KAH7303630.1"/>
    <property type="molecule type" value="Genomic_DNA"/>
</dbReference>
<gene>
    <name evidence="1" type="ORF">B0I35DRAFT_455090</name>
</gene>
<proteinExistence type="predicted"/>
<organism evidence="1 2">
    <name type="scientific">Stachybotrys elegans</name>
    <dbReference type="NCBI Taxonomy" id="80388"/>
    <lineage>
        <taxon>Eukaryota</taxon>
        <taxon>Fungi</taxon>
        <taxon>Dikarya</taxon>
        <taxon>Ascomycota</taxon>
        <taxon>Pezizomycotina</taxon>
        <taxon>Sordariomycetes</taxon>
        <taxon>Hypocreomycetidae</taxon>
        <taxon>Hypocreales</taxon>
        <taxon>Stachybotryaceae</taxon>
        <taxon>Stachybotrys</taxon>
    </lineage>
</organism>
<keyword evidence="2" id="KW-1185">Reference proteome</keyword>